<name>A0A9J6DBB6_RHIMP</name>
<feature type="domain" description="FHOD1 N-terminal GTPase-binding" evidence="2">
    <location>
        <begin position="159"/>
        <end position="200"/>
    </location>
</feature>
<evidence type="ECO:0000256" key="1">
    <source>
        <dbReference type="SAM" id="MobiDB-lite"/>
    </source>
</evidence>
<dbReference type="EMBL" id="JABSTU010000010">
    <property type="protein sequence ID" value="KAH8019118.1"/>
    <property type="molecule type" value="Genomic_DNA"/>
</dbReference>
<dbReference type="AlphaFoldDB" id="A0A9J6DBB6"/>
<dbReference type="Gene3D" id="1.25.10.10">
    <property type="entry name" value="Leucine-rich Repeat Variant"/>
    <property type="match status" value="1"/>
</dbReference>
<keyword evidence="4" id="KW-1185">Reference proteome</keyword>
<evidence type="ECO:0000313" key="4">
    <source>
        <dbReference type="Proteomes" id="UP000821866"/>
    </source>
</evidence>
<dbReference type="VEuPathDB" id="VectorBase:LOC119177032"/>
<evidence type="ECO:0000313" key="3">
    <source>
        <dbReference type="EMBL" id="KAH8019118.1"/>
    </source>
</evidence>
<protein>
    <recommendedName>
        <fullName evidence="2">FHOD1 N-terminal GTPase-binding domain-containing protein</fullName>
    </recommendedName>
</protein>
<sequence length="276" mass="29391">MAAALAVAGGAQGQGRPLAGVSREWPVKRRPWGRKDPANGALAAKRGKLRVCLALSLAGNDEAGSPVSFPFVAPPAAGLDDSPFAATFCFKAAPTLQTHIATTLYLCAEAPSACGVQLHTERESACFLPVCAVSSAYARRVSVRFSLISPPSYASILVQLDDCTLQLYKINATDNDYGSYLDLESTIDEQGDDFEGFQDNPSKPACTLFSYRWVAGRHWGSNPAPPVAEADAYVQCHSYGPTNEPTCGGTRLTTRGLVPLASCGWRVENLCDVRAM</sequence>
<evidence type="ECO:0000259" key="2">
    <source>
        <dbReference type="Pfam" id="PF18382"/>
    </source>
</evidence>
<organism evidence="3 4">
    <name type="scientific">Rhipicephalus microplus</name>
    <name type="common">Cattle tick</name>
    <name type="synonym">Boophilus microplus</name>
    <dbReference type="NCBI Taxonomy" id="6941"/>
    <lineage>
        <taxon>Eukaryota</taxon>
        <taxon>Metazoa</taxon>
        <taxon>Ecdysozoa</taxon>
        <taxon>Arthropoda</taxon>
        <taxon>Chelicerata</taxon>
        <taxon>Arachnida</taxon>
        <taxon>Acari</taxon>
        <taxon>Parasitiformes</taxon>
        <taxon>Ixodida</taxon>
        <taxon>Ixodoidea</taxon>
        <taxon>Ixodidae</taxon>
        <taxon>Rhipicephalinae</taxon>
        <taxon>Rhipicephalus</taxon>
        <taxon>Boophilus</taxon>
    </lineage>
</organism>
<feature type="region of interest" description="Disordered" evidence="1">
    <location>
        <begin position="1"/>
        <end position="39"/>
    </location>
</feature>
<proteinExistence type="predicted"/>
<dbReference type="InterPro" id="IPR041387">
    <property type="entry name" value="FHOD1_GBD_N"/>
</dbReference>
<comment type="caution">
    <text evidence="3">The sequence shown here is derived from an EMBL/GenBank/DDBJ whole genome shotgun (WGS) entry which is preliminary data.</text>
</comment>
<accession>A0A9J6DBB6</accession>
<dbReference type="Pfam" id="PF18382">
    <property type="entry name" value="Formin_GBD_N"/>
    <property type="match status" value="1"/>
</dbReference>
<reference evidence="3" key="1">
    <citation type="journal article" date="2020" name="Cell">
        <title>Large-Scale Comparative Analyses of Tick Genomes Elucidate Their Genetic Diversity and Vector Capacities.</title>
        <authorList>
            <consortium name="Tick Genome and Microbiome Consortium (TIGMIC)"/>
            <person name="Jia N."/>
            <person name="Wang J."/>
            <person name="Shi W."/>
            <person name="Du L."/>
            <person name="Sun Y."/>
            <person name="Zhan W."/>
            <person name="Jiang J.F."/>
            <person name="Wang Q."/>
            <person name="Zhang B."/>
            <person name="Ji P."/>
            <person name="Bell-Sakyi L."/>
            <person name="Cui X.M."/>
            <person name="Yuan T.T."/>
            <person name="Jiang B.G."/>
            <person name="Yang W.F."/>
            <person name="Lam T.T."/>
            <person name="Chang Q.C."/>
            <person name="Ding S.J."/>
            <person name="Wang X.J."/>
            <person name="Zhu J.G."/>
            <person name="Ruan X.D."/>
            <person name="Zhao L."/>
            <person name="Wei J.T."/>
            <person name="Ye R.Z."/>
            <person name="Que T.C."/>
            <person name="Du C.H."/>
            <person name="Zhou Y.H."/>
            <person name="Cheng J.X."/>
            <person name="Dai P.F."/>
            <person name="Guo W.B."/>
            <person name="Han X.H."/>
            <person name="Huang E.J."/>
            <person name="Li L.F."/>
            <person name="Wei W."/>
            <person name="Gao Y.C."/>
            <person name="Liu J.Z."/>
            <person name="Shao H.Z."/>
            <person name="Wang X."/>
            <person name="Wang C.C."/>
            <person name="Yang T.C."/>
            <person name="Huo Q.B."/>
            <person name="Li W."/>
            <person name="Chen H.Y."/>
            <person name="Chen S.E."/>
            <person name="Zhou L.G."/>
            <person name="Ni X.B."/>
            <person name="Tian J.H."/>
            <person name="Sheng Y."/>
            <person name="Liu T."/>
            <person name="Pan Y.S."/>
            <person name="Xia L.Y."/>
            <person name="Li J."/>
            <person name="Zhao F."/>
            <person name="Cao W.C."/>
        </authorList>
    </citation>
    <scope>NUCLEOTIDE SEQUENCE</scope>
    <source>
        <strain evidence="3">Rmic-2018</strain>
    </source>
</reference>
<dbReference type="Proteomes" id="UP000821866">
    <property type="component" value="Chromosome 8"/>
</dbReference>
<dbReference type="InterPro" id="IPR011989">
    <property type="entry name" value="ARM-like"/>
</dbReference>
<gene>
    <name evidence="3" type="ORF">HPB51_016756</name>
</gene>
<reference evidence="3" key="2">
    <citation type="submission" date="2021-09" db="EMBL/GenBank/DDBJ databases">
        <authorList>
            <person name="Jia N."/>
            <person name="Wang J."/>
            <person name="Shi W."/>
            <person name="Du L."/>
            <person name="Sun Y."/>
            <person name="Zhan W."/>
            <person name="Jiang J."/>
            <person name="Wang Q."/>
            <person name="Zhang B."/>
            <person name="Ji P."/>
            <person name="Sakyi L.B."/>
            <person name="Cui X."/>
            <person name="Yuan T."/>
            <person name="Jiang B."/>
            <person name="Yang W."/>
            <person name="Lam T.T.-Y."/>
            <person name="Chang Q."/>
            <person name="Ding S."/>
            <person name="Wang X."/>
            <person name="Zhu J."/>
            <person name="Ruan X."/>
            <person name="Zhao L."/>
            <person name="Wei J."/>
            <person name="Que T."/>
            <person name="Du C."/>
            <person name="Cheng J."/>
            <person name="Dai P."/>
            <person name="Han X."/>
            <person name="Huang E."/>
            <person name="Gao Y."/>
            <person name="Liu J."/>
            <person name="Shao H."/>
            <person name="Ye R."/>
            <person name="Li L."/>
            <person name="Wei W."/>
            <person name="Wang X."/>
            <person name="Wang C."/>
            <person name="Huo Q."/>
            <person name="Li W."/>
            <person name="Guo W."/>
            <person name="Chen H."/>
            <person name="Chen S."/>
            <person name="Zhou L."/>
            <person name="Zhou L."/>
            <person name="Ni X."/>
            <person name="Tian J."/>
            <person name="Zhou Y."/>
            <person name="Sheng Y."/>
            <person name="Liu T."/>
            <person name="Pan Y."/>
            <person name="Xia L."/>
            <person name="Li J."/>
            <person name="Zhao F."/>
            <person name="Cao W."/>
        </authorList>
    </citation>
    <scope>NUCLEOTIDE SEQUENCE</scope>
    <source>
        <strain evidence="3">Rmic-2018</strain>
        <tissue evidence="3">Larvae</tissue>
    </source>
</reference>